<dbReference type="PANTHER" id="PTHR11893:SF24">
    <property type="entry name" value="INNEXIN-19"/>
    <property type="match status" value="1"/>
</dbReference>
<evidence type="ECO:0000256" key="12">
    <source>
        <dbReference type="RuleBase" id="RU010713"/>
    </source>
</evidence>
<reference evidence="14" key="1">
    <citation type="submission" date="2022-11" db="UniProtKB">
        <authorList>
            <consortium name="WormBaseParasite"/>
        </authorList>
    </citation>
    <scope>IDENTIFICATION</scope>
</reference>
<evidence type="ECO:0000313" key="14">
    <source>
        <dbReference type="WBParaSite" id="PDA_v2.g21262.t1"/>
    </source>
</evidence>
<evidence type="ECO:0000256" key="4">
    <source>
        <dbReference type="ARBA" id="ARBA00022475"/>
    </source>
</evidence>
<keyword evidence="3 12" id="KW-0813">Transport</keyword>
<accession>A0A914PRL7</accession>
<evidence type="ECO:0000256" key="10">
    <source>
        <dbReference type="ARBA" id="ARBA00023136"/>
    </source>
</evidence>
<name>A0A914PRL7_9BILA</name>
<keyword evidence="11 12" id="KW-0407">Ion channel</keyword>
<evidence type="ECO:0000256" key="5">
    <source>
        <dbReference type="ARBA" id="ARBA00022692"/>
    </source>
</evidence>
<evidence type="ECO:0000256" key="3">
    <source>
        <dbReference type="ARBA" id="ARBA00022448"/>
    </source>
</evidence>
<dbReference type="GO" id="GO:0005243">
    <property type="term" value="F:gap junction channel activity"/>
    <property type="evidence" value="ECO:0007669"/>
    <property type="project" value="TreeGrafter"/>
</dbReference>
<dbReference type="GO" id="GO:0034220">
    <property type="term" value="P:monoatomic ion transmembrane transport"/>
    <property type="evidence" value="ECO:0007669"/>
    <property type="project" value="UniProtKB-KW"/>
</dbReference>
<dbReference type="Proteomes" id="UP000887578">
    <property type="component" value="Unplaced"/>
</dbReference>
<feature type="transmembrane region" description="Helical" evidence="12">
    <location>
        <begin position="22"/>
        <end position="44"/>
    </location>
</feature>
<evidence type="ECO:0000256" key="1">
    <source>
        <dbReference type="ARBA" id="ARBA00004610"/>
    </source>
</evidence>
<comment type="function">
    <text evidence="12">Structural component of the gap junctions.</text>
</comment>
<keyword evidence="5 12" id="KW-0812">Transmembrane</keyword>
<dbReference type="GO" id="GO:0005886">
    <property type="term" value="C:plasma membrane"/>
    <property type="evidence" value="ECO:0007669"/>
    <property type="project" value="UniProtKB-SubCell"/>
</dbReference>
<dbReference type="PANTHER" id="PTHR11893">
    <property type="entry name" value="INNEXIN"/>
    <property type="match status" value="1"/>
</dbReference>
<evidence type="ECO:0000256" key="7">
    <source>
        <dbReference type="ARBA" id="ARBA00022949"/>
    </source>
</evidence>
<dbReference type="WBParaSite" id="PDA_v2.g21262.t1">
    <property type="protein sequence ID" value="PDA_v2.g21262.t1"/>
    <property type="gene ID" value="PDA_v2.g21262"/>
</dbReference>
<dbReference type="PROSITE" id="PS51013">
    <property type="entry name" value="PANNEXIN"/>
    <property type="match status" value="1"/>
</dbReference>
<keyword evidence="8 12" id="KW-1133">Transmembrane helix</keyword>
<keyword evidence="6" id="KW-0303">Gap junction</keyword>
<evidence type="ECO:0000313" key="13">
    <source>
        <dbReference type="Proteomes" id="UP000887578"/>
    </source>
</evidence>
<evidence type="ECO:0000256" key="2">
    <source>
        <dbReference type="ARBA" id="ARBA00004651"/>
    </source>
</evidence>
<keyword evidence="10 12" id="KW-0472">Membrane</keyword>
<dbReference type="GO" id="GO:0005921">
    <property type="term" value="C:gap junction"/>
    <property type="evidence" value="ECO:0007669"/>
    <property type="project" value="UniProtKB-SubCell"/>
</dbReference>
<dbReference type="InterPro" id="IPR000990">
    <property type="entry name" value="Innexin"/>
</dbReference>
<dbReference type="AlphaFoldDB" id="A0A914PRL7"/>
<proteinExistence type="inferred from homology"/>
<keyword evidence="7" id="KW-0965">Cell junction</keyword>
<keyword evidence="9 12" id="KW-0406">Ion transport</keyword>
<keyword evidence="13" id="KW-1185">Reference proteome</keyword>
<comment type="caution">
    <text evidence="12">Lacks conserved residue(s) required for the propagation of feature annotation.</text>
</comment>
<comment type="subcellular location">
    <subcellularLocation>
        <location evidence="1">Cell junction</location>
        <location evidence="1">Gap junction</location>
    </subcellularLocation>
    <subcellularLocation>
        <location evidence="2 12">Cell membrane</location>
        <topology evidence="2 12">Multi-pass membrane protein</topology>
    </subcellularLocation>
</comment>
<keyword evidence="4" id="KW-1003">Cell membrane</keyword>
<comment type="similarity">
    <text evidence="12">Belongs to the pannexin family.</text>
</comment>
<evidence type="ECO:0000256" key="9">
    <source>
        <dbReference type="ARBA" id="ARBA00023065"/>
    </source>
</evidence>
<dbReference type="Pfam" id="PF00876">
    <property type="entry name" value="Innexin"/>
    <property type="match status" value="1"/>
</dbReference>
<sequence length="109" mass="12496">MYENIPDDHTAREGQQIGYYQWVPFILIAEALMFSLPCILWRLLNSQSGLNIQNVVAASCEARTIVDPHEREKVIDAISASVIDIIDLQDQQIKPHPSSSWMSRIKFNR</sequence>
<gene>
    <name evidence="12" type="primary">inx</name>
</gene>
<protein>
    <recommendedName>
        <fullName evidence="12">Innexin</fullName>
    </recommendedName>
</protein>
<evidence type="ECO:0000256" key="6">
    <source>
        <dbReference type="ARBA" id="ARBA00022868"/>
    </source>
</evidence>
<evidence type="ECO:0000256" key="11">
    <source>
        <dbReference type="ARBA" id="ARBA00023303"/>
    </source>
</evidence>
<organism evidence="13 14">
    <name type="scientific">Panagrolaimus davidi</name>
    <dbReference type="NCBI Taxonomy" id="227884"/>
    <lineage>
        <taxon>Eukaryota</taxon>
        <taxon>Metazoa</taxon>
        <taxon>Ecdysozoa</taxon>
        <taxon>Nematoda</taxon>
        <taxon>Chromadorea</taxon>
        <taxon>Rhabditida</taxon>
        <taxon>Tylenchina</taxon>
        <taxon>Panagrolaimomorpha</taxon>
        <taxon>Panagrolaimoidea</taxon>
        <taxon>Panagrolaimidae</taxon>
        <taxon>Panagrolaimus</taxon>
    </lineage>
</organism>
<evidence type="ECO:0000256" key="8">
    <source>
        <dbReference type="ARBA" id="ARBA00022989"/>
    </source>
</evidence>